<name>A0A9D9H2P7_9FIRM</name>
<accession>A0A9D9H2P7</accession>
<dbReference type="SUPFAM" id="SSF158622">
    <property type="entry name" value="YheA/YmcA-like"/>
    <property type="match status" value="1"/>
</dbReference>
<protein>
    <submittedName>
        <fullName evidence="1">YlbF family regulator</fullName>
    </submittedName>
</protein>
<dbReference type="AlphaFoldDB" id="A0A9D9H2P7"/>
<gene>
    <name evidence="1" type="ORF">IAC55_00295</name>
</gene>
<organism evidence="1 2">
    <name type="scientific">Candidatus Fimicola merdigallinarum</name>
    <dbReference type="NCBI Taxonomy" id="2840819"/>
    <lineage>
        <taxon>Bacteria</taxon>
        <taxon>Bacillati</taxon>
        <taxon>Bacillota</taxon>
        <taxon>Clostridia</taxon>
        <taxon>Lachnospirales</taxon>
        <taxon>Lachnospiraceae</taxon>
        <taxon>Lachnospiraceae incertae sedis</taxon>
        <taxon>Candidatus Fimicola</taxon>
    </lineage>
</organism>
<reference evidence="1" key="2">
    <citation type="journal article" date="2021" name="PeerJ">
        <title>Extensive microbial diversity within the chicken gut microbiome revealed by metagenomics and culture.</title>
        <authorList>
            <person name="Gilroy R."/>
            <person name="Ravi A."/>
            <person name="Getino M."/>
            <person name="Pursley I."/>
            <person name="Horton D.L."/>
            <person name="Alikhan N.F."/>
            <person name="Baker D."/>
            <person name="Gharbi K."/>
            <person name="Hall N."/>
            <person name="Watson M."/>
            <person name="Adriaenssens E.M."/>
            <person name="Foster-Nyarko E."/>
            <person name="Jarju S."/>
            <person name="Secka A."/>
            <person name="Antonio M."/>
            <person name="Oren A."/>
            <person name="Chaudhuri R.R."/>
            <person name="La Ragione R."/>
            <person name="Hildebrand F."/>
            <person name="Pallen M.J."/>
        </authorList>
    </citation>
    <scope>NUCLEOTIDE SEQUENCE</scope>
    <source>
        <strain evidence="1">F6-4510</strain>
    </source>
</reference>
<dbReference type="Gene3D" id="1.20.1500.10">
    <property type="entry name" value="YheA/YmcA-like"/>
    <property type="match status" value="1"/>
</dbReference>
<evidence type="ECO:0000313" key="1">
    <source>
        <dbReference type="EMBL" id="MBO8433744.1"/>
    </source>
</evidence>
<reference evidence="1" key="1">
    <citation type="submission" date="2020-10" db="EMBL/GenBank/DDBJ databases">
        <authorList>
            <person name="Gilroy R."/>
        </authorList>
    </citation>
    <scope>NUCLEOTIDE SEQUENCE</scope>
    <source>
        <strain evidence="1">F6-4510</strain>
    </source>
</reference>
<dbReference type="EMBL" id="JADIMX010000006">
    <property type="protein sequence ID" value="MBO8433744.1"/>
    <property type="molecule type" value="Genomic_DNA"/>
</dbReference>
<evidence type="ECO:0000313" key="2">
    <source>
        <dbReference type="Proteomes" id="UP000823611"/>
    </source>
</evidence>
<dbReference type="InterPro" id="IPR023378">
    <property type="entry name" value="YheA/YmcA-like_dom_sf"/>
</dbReference>
<dbReference type="Pfam" id="PF06133">
    <property type="entry name" value="Com_YlbF"/>
    <property type="match status" value="1"/>
</dbReference>
<proteinExistence type="predicted"/>
<dbReference type="InterPro" id="IPR010368">
    <property type="entry name" value="Com_YlbF"/>
</dbReference>
<comment type="caution">
    <text evidence="1">The sequence shown here is derived from an EMBL/GenBank/DDBJ whole genome shotgun (WGS) entry which is preliminary data.</text>
</comment>
<sequence>MDISVRNSVLELSKTIENSPVYEEYSKLRDEIRSNPELKIALDEYKAIQTSVELKELRGQEVSDEERTRLDECYSKVSLSELSLRFIESEKKVVLMLSEVYKLLEKNIDIDMDFFDKL</sequence>
<dbReference type="Proteomes" id="UP000823611">
    <property type="component" value="Unassembled WGS sequence"/>
</dbReference>